<dbReference type="GeneID" id="9530568"/>
<dbReference type="RefSeq" id="XP_003008996.1">
    <property type="nucleotide sequence ID" value="XM_003008950.1"/>
</dbReference>
<dbReference type="Proteomes" id="UP000008698">
    <property type="component" value="Unassembled WGS sequence"/>
</dbReference>
<feature type="region of interest" description="Disordered" evidence="1">
    <location>
        <begin position="114"/>
        <end position="156"/>
    </location>
</feature>
<proteinExistence type="predicted"/>
<sequence>MATTSSNLLVTTPRPTAAPNTRIHTGRGGAGNTFRATPSKVTSSSSSSSVSGSAAAAASNSTAASSAGPSTARTAAPSSSTRRFYSGIGGAGNVHAAGERPAVSFEEEIARARAREKSGVGRVGIGGAGNIFRRKKKEEEQQGHGDHASRLEGERKGSLWSLGSWESVVKEQKA</sequence>
<dbReference type="PANTHER" id="PTHR34693">
    <property type="entry name" value="PROTEIN PAR32"/>
    <property type="match status" value="1"/>
</dbReference>
<dbReference type="AlphaFoldDB" id="C9S6V9"/>
<dbReference type="HOGENOM" id="CLU_101051_1_0_1"/>
<gene>
    <name evidence="2" type="ORF">VDBG_00678</name>
</gene>
<feature type="region of interest" description="Disordered" evidence="1">
    <location>
        <begin position="1"/>
        <end position="95"/>
    </location>
</feature>
<evidence type="ECO:0000256" key="1">
    <source>
        <dbReference type="SAM" id="MobiDB-lite"/>
    </source>
</evidence>
<name>C9S6V9_VERA1</name>
<evidence type="ECO:0000313" key="2">
    <source>
        <dbReference type="EMBL" id="EEY14570.1"/>
    </source>
</evidence>
<accession>C9S6V9</accession>
<dbReference type="eggNOG" id="ENOG502S8NN">
    <property type="taxonomic scope" value="Eukaryota"/>
</dbReference>
<dbReference type="InterPro" id="IPR053203">
    <property type="entry name" value="Cisplatin_resist-associated"/>
</dbReference>
<dbReference type="Pfam" id="PF12223">
    <property type="entry name" value="DUF3602"/>
    <property type="match status" value="1"/>
</dbReference>
<feature type="compositionally biased region" description="Low complexity" evidence="1">
    <location>
        <begin position="36"/>
        <end position="81"/>
    </location>
</feature>
<dbReference type="KEGG" id="val:VDBG_00678"/>
<feature type="compositionally biased region" description="Low complexity" evidence="1">
    <location>
        <begin position="11"/>
        <end position="22"/>
    </location>
</feature>
<evidence type="ECO:0000313" key="3">
    <source>
        <dbReference type="Proteomes" id="UP000008698"/>
    </source>
</evidence>
<protein>
    <submittedName>
        <fullName evidence="2">Predicted protein</fullName>
    </submittedName>
</protein>
<dbReference type="OrthoDB" id="5424462at2759"/>
<dbReference type="EMBL" id="DS985214">
    <property type="protein sequence ID" value="EEY14570.1"/>
    <property type="molecule type" value="Genomic_DNA"/>
</dbReference>
<dbReference type="InterPro" id="IPR022024">
    <property type="entry name" value="DUF3602"/>
</dbReference>
<feature type="compositionally biased region" description="Basic and acidic residues" evidence="1">
    <location>
        <begin position="137"/>
        <end position="156"/>
    </location>
</feature>
<organism evidence="3">
    <name type="scientific">Verticillium alfalfae (strain VaMs.102 / ATCC MYA-4576 / FGSC 10136)</name>
    <name type="common">Verticillium wilt of alfalfa</name>
    <name type="synonym">Verticillium albo-atrum</name>
    <dbReference type="NCBI Taxonomy" id="526221"/>
    <lineage>
        <taxon>Eukaryota</taxon>
        <taxon>Fungi</taxon>
        <taxon>Dikarya</taxon>
        <taxon>Ascomycota</taxon>
        <taxon>Pezizomycotina</taxon>
        <taxon>Sordariomycetes</taxon>
        <taxon>Hypocreomycetidae</taxon>
        <taxon>Glomerellales</taxon>
        <taxon>Plectosphaerellaceae</taxon>
        <taxon>Verticillium</taxon>
    </lineage>
</organism>
<dbReference type="OMA" id="WGKIRGM"/>
<feature type="compositionally biased region" description="Polar residues" evidence="1">
    <location>
        <begin position="1"/>
        <end position="10"/>
    </location>
</feature>
<reference evidence="3" key="1">
    <citation type="journal article" date="2011" name="PLoS Pathog.">
        <title>Comparative genomics yields insights into niche adaptation of plant vascular wilt pathogens.</title>
        <authorList>
            <person name="Klosterman S.J."/>
            <person name="Subbarao K.V."/>
            <person name="Kang S."/>
            <person name="Veronese P."/>
            <person name="Gold S.E."/>
            <person name="Thomma B.P.H.J."/>
            <person name="Chen Z."/>
            <person name="Henrissat B."/>
            <person name="Lee Y.-H."/>
            <person name="Park J."/>
            <person name="Garcia-Pedrajas M.D."/>
            <person name="Barbara D.J."/>
            <person name="Anchieta A."/>
            <person name="de Jonge R."/>
            <person name="Santhanam P."/>
            <person name="Maruthachalam K."/>
            <person name="Atallah Z."/>
            <person name="Amyotte S.G."/>
            <person name="Paz Z."/>
            <person name="Inderbitzin P."/>
            <person name="Hayes R.J."/>
            <person name="Heiman D.I."/>
            <person name="Young S."/>
            <person name="Zeng Q."/>
            <person name="Engels R."/>
            <person name="Galagan J."/>
            <person name="Cuomo C.A."/>
            <person name="Dobinson K.F."/>
            <person name="Ma L.-J."/>
        </authorList>
    </citation>
    <scope>NUCLEOTIDE SEQUENCE [LARGE SCALE GENOMIC DNA]</scope>
    <source>
        <strain evidence="3">VaMs.102 / ATCC MYA-4576 / FGSC 10136</strain>
    </source>
</reference>
<keyword evidence="3" id="KW-1185">Reference proteome</keyword>
<dbReference type="PANTHER" id="PTHR34693:SF2">
    <property type="entry name" value="DUF3602 DOMAIN-CONTAINING PROTEIN"/>
    <property type="match status" value="1"/>
</dbReference>